<keyword evidence="2" id="KW-1185">Reference proteome</keyword>
<dbReference type="EMBL" id="JAMDLY010000008">
    <property type="protein sequence ID" value="MCY9529168.1"/>
    <property type="molecule type" value="Genomic_DNA"/>
</dbReference>
<reference evidence="1 2" key="1">
    <citation type="submission" date="2022-05" db="EMBL/GenBank/DDBJ databases">
        <title>Genome Sequencing of Bee-Associated Microbes.</title>
        <authorList>
            <person name="Dunlap C."/>
        </authorList>
    </citation>
    <scope>NUCLEOTIDE SEQUENCE [LARGE SCALE GENOMIC DNA]</scope>
    <source>
        <strain evidence="1 2">NRRL NRS-750</strain>
    </source>
</reference>
<dbReference type="Proteomes" id="UP001527090">
    <property type="component" value="Unassembled WGS sequence"/>
</dbReference>
<gene>
    <name evidence="1" type="ORF">M5X04_07440</name>
</gene>
<name>A0ABT4E606_PAEAL</name>
<comment type="caution">
    <text evidence="1">The sequence shown here is derived from an EMBL/GenBank/DDBJ whole genome shotgun (WGS) entry which is preliminary data.</text>
</comment>
<organism evidence="1 2">
    <name type="scientific">Paenibacillus alvei</name>
    <name type="common">Bacillus alvei</name>
    <dbReference type="NCBI Taxonomy" id="44250"/>
    <lineage>
        <taxon>Bacteria</taxon>
        <taxon>Bacillati</taxon>
        <taxon>Bacillota</taxon>
        <taxon>Bacilli</taxon>
        <taxon>Bacillales</taxon>
        <taxon>Paenibacillaceae</taxon>
        <taxon>Paenibacillus</taxon>
    </lineage>
</organism>
<evidence type="ECO:0000313" key="1">
    <source>
        <dbReference type="EMBL" id="MCY9529168.1"/>
    </source>
</evidence>
<proteinExistence type="predicted"/>
<accession>A0ABT4E606</accession>
<protein>
    <recommendedName>
        <fullName evidence="3">Phage protein</fullName>
    </recommendedName>
</protein>
<evidence type="ECO:0000313" key="2">
    <source>
        <dbReference type="Proteomes" id="UP001527090"/>
    </source>
</evidence>
<dbReference type="RefSeq" id="WP_268631893.1">
    <property type="nucleotide sequence ID" value="NZ_JAMDLY010000008.1"/>
</dbReference>
<dbReference type="Pfam" id="PF20765">
    <property type="entry name" value="Phage_tail_terminator_8"/>
    <property type="match status" value="1"/>
</dbReference>
<dbReference type="InterPro" id="IPR049254">
    <property type="entry name" value="Phage_tail_terminator"/>
</dbReference>
<evidence type="ECO:0008006" key="3">
    <source>
        <dbReference type="Google" id="ProtNLM"/>
    </source>
</evidence>
<sequence>MLKDIALSINKKLKSTFPNIGINSTDISEGFERPSFFVDFDGSTRQQQSSRRVDRSISCIIYFFPTDRYQHKIEMLEVQDKLEDAFRDELIINDHVRLYMGELTASKTDGVLQLSFDIVYTEIGSDDSDDDALDYMEELHYKG</sequence>